<dbReference type="PANTHER" id="PTHR36108">
    <property type="entry name" value="COLOSSIN-B-RELATED"/>
    <property type="match status" value="1"/>
</dbReference>
<feature type="region of interest" description="Disordered" evidence="5">
    <location>
        <begin position="88"/>
        <end position="108"/>
    </location>
</feature>
<evidence type="ECO:0000313" key="8">
    <source>
        <dbReference type="Proteomes" id="UP000199559"/>
    </source>
</evidence>
<accession>A0A1I3TE28</accession>
<dbReference type="Pfam" id="PF13620">
    <property type="entry name" value="CarboxypepD_reg"/>
    <property type="match status" value="1"/>
</dbReference>
<dbReference type="InterPro" id="IPR033764">
    <property type="entry name" value="Sdr_B"/>
</dbReference>
<dbReference type="AlphaFoldDB" id="A0A1I3TE28"/>
<dbReference type="PANTHER" id="PTHR36108:SF13">
    <property type="entry name" value="COLOSSIN-B-RELATED"/>
    <property type="match status" value="1"/>
</dbReference>
<feature type="compositionally biased region" description="Low complexity" evidence="5">
    <location>
        <begin position="280"/>
        <end position="289"/>
    </location>
</feature>
<feature type="non-terminal residue" evidence="7">
    <location>
        <position position="420"/>
    </location>
</feature>
<feature type="region of interest" description="Disordered" evidence="5">
    <location>
        <begin position="157"/>
        <end position="183"/>
    </location>
</feature>
<feature type="region of interest" description="Disordered" evidence="5">
    <location>
        <begin position="195"/>
        <end position="215"/>
    </location>
</feature>
<feature type="compositionally biased region" description="Low complexity" evidence="5">
    <location>
        <begin position="173"/>
        <end position="182"/>
    </location>
</feature>
<evidence type="ECO:0000313" key="7">
    <source>
        <dbReference type="EMBL" id="SFJ69185.1"/>
    </source>
</evidence>
<reference evidence="8" key="1">
    <citation type="submission" date="2016-10" db="EMBL/GenBank/DDBJ databases">
        <authorList>
            <person name="Varghese N."/>
            <person name="Submissions S."/>
        </authorList>
    </citation>
    <scope>NUCLEOTIDE SEQUENCE [LARGE SCALE GENOMIC DNA]</scope>
    <source>
        <strain evidence="8">DSM 28881</strain>
    </source>
</reference>
<dbReference type="SUPFAM" id="SSF49464">
    <property type="entry name" value="Carboxypeptidase regulatory domain-like"/>
    <property type="match status" value="3"/>
</dbReference>
<feature type="domain" description="SD-repeat containing protein B" evidence="6">
    <location>
        <begin position="106"/>
        <end position="196"/>
    </location>
</feature>
<feature type="region of interest" description="Disordered" evidence="5">
    <location>
        <begin position="41"/>
        <end position="75"/>
    </location>
</feature>
<feature type="region of interest" description="Disordered" evidence="5">
    <location>
        <begin position="264"/>
        <end position="322"/>
    </location>
</feature>
<dbReference type="Pfam" id="PF17210">
    <property type="entry name" value="SdrD_B"/>
    <property type="match status" value="3"/>
</dbReference>
<comment type="similarity">
    <text evidence="2">Belongs to the serine-aspartate repeat-containing protein (SDr) family.</text>
</comment>
<feature type="domain" description="SD-repeat containing protein B" evidence="6">
    <location>
        <begin position="320"/>
        <end position="410"/>
    </location>
</feature>
<dbReference type="GO" id="GO:0004180">
    <property type="term" value="F:carboxypeptidase activity"/>
    <property type="evidence" value="ECO:0007669"/>
    <property type="project" value="UniProtKB-KW"/>
</dbReference>
<keyword evidence="4" id="KW-0732">Signal</keyword>
<evidence type="ECO:0000256" key="5">
    <source>
        <dbReference type="SAM" id="MobiDB-lite"/>
    </source>
</evidence>
<dbReference type="RefSeq" id="WP_177183556.1">
    <property type="nucleotide sequence ID" value="NZ_FORM01000030.1"/>
</dbReference>
<comment type="subcellular location">
    <subcellularLocation>
        <location evidence="1">Secreted</location>
    </subcellularLocation>
</comment>
<evidence type="ECO:0000256" key="3">
    <source>
        <dbReference type="ARBA" id="ARBA00022525"/>
    </source>
</evidence>
<dbReference type="EMBL" id="FORM01000030">
    <property type="protein sequence ID" value="SFJ69185.1"/>
    <property type="molecule type" value="Genomic_DNA"/>
</dbReference>
<sequence length="420" mass="42172">ENGDPVSGIVVTLDDGDAATVDPTVTTGVDGTYEFTDVPVGEYTIDQTTPADTTVVDGDTTDDSDTVANTDTTDGSIPVTVTAGEVDADNNFENSPAPGSVSGTIVDENGDPVSGIVVTLDDGDAATVDPTVTTGVDGTYEFTDVPVGEYTIDQTTPADTTVVDGDTTDDGDTVANTDTTDGSIPVTVTAGEVDADNNFENSPAPGSVSGTVVDENGDPVSGIVVTLDDGDAATVDPTVTTGVDGTYEFTDVPVGEYTIDQTTPADTTVVDGDTTDDGDTVANTDTTDGSIPVTVTAGEVDADNNFENSPAPGSVSGTIVDENGDPVSGIVVTLDDGDAATVDPTVTTGVDGTYEFTDVPVGEYTIDQTTPADTTVVDGDTTDDGDTVANTDTTDGSIPVTVTAGEVDADNNFENSPAPG</sequence>
<feature type="compositionally biased region" description="Low complexity" evidence="5">
    <location>
        <begin position="387"/>
        <end position="396"/>
    </location>
</feature>
<organism evidence="7 8">
    <name type="scientific">Olleya namhaensis</name>
    <dbReference type="NCBI Taxonomy" id="1144750"/>
    <lineage>
        <taxon>Bacteria</taxon>
        <taxon>Pseudomonadati</taxon>
        <taxon>Bacteroidota</taxon>
        <taxon>Flavobacteriia</taxon>
        <taxon>Flavobacteriales</taxon>
        <taxon>Flavobacteriaceae</taxon>
    </lineage>
</organism>
<keyword evidence="7" id="KW-0645">Protease</keyword>
<feature type="non-terminal residue" evidence="7">
    <location>
        <position position="1"/>
    </location>
</feature>
<keyword evidence="8" id="KW-1185">Reference proteome</keyword>
<evidence type="ECO:0000259" key="6">
    <source>
        <dbReference type="Pfam" id="PF17210"/>
    </source>
</evidence>
<evidence type="ECO:0000256" key="1">
    <source>
        <dbReference type="ARBA" id="ARBA00004613"/>
    </source>
</evidence>
<dbReference type="SUPFAM" id="SSF49478">
    <property type="entry name" value="Cna protein B-type domain"/>
    <property type="match status" value="1"/>
</dbReference>
<protein>
    <submittedName>
        <fullName evidence="7">Carboxypeptidase regulatory-like domain-containing protein</fullName>
    </submittedName>
</protein>
<keyword evidence="3" id="KW-0964">Secreted</keyword>
<dbReference type="InterPro" id="IPR013783">
    <property type="entry name" value="Ig-like_fold"/>
</dbReference>
<keyword evidence="7" id="KW-0378">Hydrolase</keyword>
<feature type="region of interest" description="Disordered" evidence="5">
    <location>
        <begin position="372"/>
        <end position="399"/>
    </location>
</feature>
<name>A0A1I3TE28_9FLAO</name>
<evidence type="ECO:0000256" key="4">
    <source>
        <dbReference type="ARBA" id="ARBA00022729"/>
    </source>
</evidence>
<feature type="domain" description="SD-repeat containing protein B" evidence="6">
    <location>
        <begin position="4"/>
        <end position="89"/>
    </location>
</feature>
<gene>
    <name evidence="7" type="ORF">SAMN05443431_1301</name>
</gene>
<keyword evidence="7" id="KW-0121">Carboxypeptidase</keyword>
<dbReference type="InterPro" id="IPR008969">
    <property type="entry name" value="CarboxyPept-like_regulatory"/>
</dbReference>
<feature type="compositionally biased region" description="Low complexity" evidence="5">
    <location>
        <begin position="48"/>
        <end position="58"/>
    </location>
</feature>
<evidence type="ECO:0000256" key="2">
    <source>
        <dbReference type="ARBA" id="ARBA00007257"/>
    </source>
</evidence>
<dbReference type="Proteomes" id="UP000199559">
    <property type="component" value="Unassembled WGS sequence"/>
</dbReference>
<dbReference type="Gene3D" id="2.60.40.10">
    <property type="entry name" value="Immunoglobulins"/>
    <property type="match status" value="4"/>
</dbReference>
<dbReference type="GO" id="GO:0005576">
    <property type="term" value="C:extracellular region"/>
    <property type="evidence" value="ECO:0007669"/>
    <property type="project" value="UniProtKB-SubCell"/>
</dbReference>
<proteinExistence type="inferred from homology"/>